<feature type="domain" description="Response regulatory" evidence="6">
    <location>
        <begin position="8"/>
        <end position="121"/>
    </location>
</feature>
<feature type="DNA-binding region" description="OmpR/PhoB-type" evidence="5">
    <location>
        <begin position="124"/>
        <end position="225"/>
    </location>
</feature>
<keyword evidence="1" id="KW-0805">Transcription regulation</keyword>
<comment type="caution">
    <text evidence="8">The sequence shown here is derived from an EMBL/GenBank/DDBJ whole genome shotgun (WGS) entry which is preliminary data.</text>
</comment>
<evidence type="ECO:0000256" key="3">
    <source>
        <dbReference type="ARBA" id="ARBA00023163"/>
    </source>
</evidence>
<dbReference type="Pfam" id="PF00072">
    <property type="entry name" value="Response_reg"/>
    <property type="match status" value="1"/>
</dbReference>
<feature type="domain" description="OmpR/PhoB-type" evidence="7">
    <location>
        <begin position="124"/>
        <end position="225"/>
    </location>
</feature>
<keyword evidence="4" id="KW-0597">Phosphoprotein</keyword>
<dbReference type="Pfam" id="PF00486">
    <property type="entry name" value="Trans_reg_C"/>
    <property type="match status" value="1"/>
</dbReference>
<gene>
    <name evidence="8" type="ORF">O1D97_04725</name>
</gene>
<dbReference type="InterPro" id="IPR016032">
    <property type="entry name" value="Sig_transdc_resp-reg_C-effctor"/>
</dbReference>
<evidence type="ECO:0000259" key="7">
    <source>
        <dbReference type="PROSITE" id="PS51755"/>
    </source>
</evidence>
<dbReference type="PROSITE" id="PS50110">
    <property type="entry name" value="RESPONSE_REGULATORY"/>
    <property type="match status" value="1"/>
</dbReference>
<sequence>MPTRNEITILLVEDHQGLREMITETLERLGYQIDSFESSEAALEVWPKTSHIAILDINLPGENGLYLARKLREESPSIGVIIMTVRNQLSDKLAGYDAGGDVYLPKPVALEELDAAIQALARRIPTIQIYDLWLQSNTFKLSNRHQESLTLSSNECRLLTAFTLAPENRLEYWELAETLELNLDSDTLRSNLEKRISRLRKKLDTLFPQSKTITALRNYGYQLNLSVHII</sequence>
<evidence type="ECO:0000313" key="8">
    <source>
        <dbReference type="EMBL" id="MCZ2720968.1"/>
    </source>
</evidence>
<evidence type="ECO:0000256" key="2">
    <source>
        <dbReference type="ARBA" id="ARBA00023125"/>
    </source>
</evidence>
<evidence type="ECO:0000256" key="1">
    <source>
        <dbReference type="ARBA" id="ARBA00023015"/>
    </source>
</evidence>
<dbReference type="Gene3D" id="1.10.10.10">
    <property type="entry name" value="Winged helix-like DNA-binding domain superfamily/Winged helix DNA-binding domain"/>
    <property type="match status" value="1"/>
</dbReference>
<keyword evidence="9" id="KW-1185">Reference proteome</keyword>
<organism evidence="8 9">
    <name type="scientific">Marinomonas phaeophyticola</name>
    <dbReference type="NCBI Taxonomy" id="3004091"/>
    <lineage>
        <taxon>Bacteria</taxon>
        <taxon>Pseudomonadati</taxon>
        <taxon>Pseudomonadota</taxon>
        <taxon>Gammaproteobacteria</taxon>
        <taxon>Oceanospirillales</taxon>
        <taxon>Oceanospirillaceae</taxon>
        <taxon>Marinomonas</taxon>
    </lineage>
</organism>
<feature type="modified residue" description="4-aspartylphosphate" evidence="4">
    <location>
        <position position="56"/>
    </location>
</feature>
<name>A0ABT4JRF7_9GAMM</name>
<evidence type="ECO:0000313" key="9">
    <source>
        <dbReference type="Proteomes" id="UP001149719"/>
    </source>
</evidence>
<accession>A0ABT4JRF7</accession>
<dbReference type="EMBL" id="JAPUBN010000011">
    <property type="protein sequence ID" value="MCZ2720968.1"/>
    <property type="molecule type" value="Genomic_DNA"/>
</dbReference>
<dbReference type="Gene3D" id="3.40.50.2300">
    <property type="match status" value="1"/>
</dbReference>
<evidence type="ECO:0000256" key="5">
    <source>
        <dbReference type="PROSITE-ProRule" id="PRU01091"/>
    </source>
</evidence>
<dbReference type="SUPFAM" id="SSF46894">
    <property type="entry name" value="C-terminal effector domain of the bipartite response regulators"/>
    <property type="match status" value="1"/>
</dbReference>
<dbReference type="RefSeq" id="WP_269123276.1">
    <property type="nucleotide sequence ID" value="NZ_JAPUBN010000011.1"/>
</dbReference>
<dbReference type="SMART" id="SM00448">
    <property type="entry name" value="REC"/>
    <property type="match status" value="1"/>
</dbReference>
<dbReference type="PANTHER" id="PTHR48111">
    <property type="entry name" value="REGULATOR OF RPOS"/>
    <property type="match status" value="1"/>
</dbReference>
<dbReference type="InterPro" id="IPR036388">
    <property type="entry name" value="WH-like_DNA-bd_sf"/>
</dbReference>
<dbReference type="InterPro" id="IPR011006">
    <property type="entry name" value="CheY-like_superfamily"/>
</dbReference>
<dbReference type="SUPFAM" id="SSF52172">
    <property type="entry name" value="CheY-like"/>
    <property type="match status" value="1"/>
</dbReference>
<evidence type="ECO:0000256" key="4">
    <source>
        <dbReference type="PROSITE-ProRule" id="PRU00169"/>
    </source>
</evidence>
<protein>
    <submittedName>
        <fullName evidence="8">Response regulator transcription factor</fullName>
    </submittedName>
</protein>
<dbReference type="SMART" id="SM00862">
    <property type="entry name" value="Trans_reg_C"/>
    <property type="match status" value="1"/>
</dbReference>
<keyword evidence="2 5" id="KW-0238">DNA-binding</keyword>
<dbReference type="InterPro" id="IPR001789">
    <property type="entry name" value="Sig_transdc_resp-reg_receiver"/>
</dbReference>
<dbReference type="InterPro" id="IPR039420">
    <property type="entry name" value="WalR-like"/>
</dbReference>
<dbReference type="InterPro" id="IPR001867">
    <property type="entry name" value="OmpR/PhoB-type_DNA-bd"/>
</dbReference>
<proteinExistence type="predicted"/>
<keyword evidence="3" id="KW-0804">Transcription</keyword>
<reference evidence="8" key="1">
    <citation type="submission" date="2022-12" db="EMBL/GenBank/DDBJ databases">
        <title>Marinomonas 15G1-11 sp. nov, isolated from marine algae.</title>
        <authorList>
            <person name="Butt M."/>
            <person name="Choi D.G."/>
            <person name="Kim J.M."/>
            <person name="Lee J.K."/>
            <person name="Baek J.H."/>
            <person name="Jeon C.O."/>
        </authorList>
    </citation>
    <scope>NUCLEOTIDE SEQUENCE</scope>
    <source>
        <strain evidence="8">15G1-11</strain>
    </source>
</reference>
<evidence type="ECO:0000259" key="6">
    <source>
        <dbReference type="PROSITE" id="PS50110"/>
    </source>
</evidence>
<dbReference type="Proteomes" id="UP001149719">
    <property type="component" value="Unassembled WGS sequence"/>
</dbReference>
<dbReference type="PROSITE" id="PS51755">
    <property type="entry name" value="OMPR_PHOB"/>
    <property type="match status" value="1"/>
</dbReference>
<dbReference type="PANTHER" id="PTHR48111:SF67">
    <property type="entry name" value="TRANSCRIPTIONAL REGULATORY PROTEIN TCTD"/>
    <property type="match status" value="1"/>
</dbReference>